<feature type="compositionally biased region" description="Basic and acidic residues" evidence="1">
    <location>
        <begin position="923"/>
        <end position="935"/>
    </location>
</feature>
<feature type="region of interest" description="Disordered" evidence="1">
    <location>
        <begin position="623"/>
        <end position="645"/>
    </location>
</feature>
<organism evidence="2 3">
    <name type="scientific">Fusarium beomiforme</name>
    <dbReference type="NCBI Taxonomy" id="44412"/>
    <lineage>
        <taxon>Eukaryota</taxon>
        <taxon>Fungi</taxon>
        <taxon>Dikarya</taxon>
        <taxon>Ascomycota</taxon>
        <taxon>Pezizomycotina</taxon>
        <taxon>Sordariomycetes</taxon>
        <taxon>Hypocreomycetidae</taxon>
        <taxon>Hypocreales</taxon>
        <taxon>Nectriaceae</taxon>
        <taxon>Fusarium</taxon>
        <taxon>Fusarium burgessii species complex</taxon>
    </lineage>
</organism>
<feature type="compositionally biased region" description="Acidic residues" evidence="1">
    <location>
        <begin position="488"/>
        <end position="497"/>
    </location>
</feature>
<feature type="compositionally biased region" description="Polar residues" evidence="1">
    <location>
        <begin position="66"/>
        <end position="88"/>
    </location>
</feature>
<feature type="compositionally biased region" description="Basic and acidic residues" evidence="1">
    <location>
        <begin position="1"/>
        <end position="12"/>
    </location>
</feature>
<dbReference type="OrthoDB" id="10248520at2759"/>
<feature type="compositionally biased region" description="Basic and acidic residues" evidence="1">
    <location>
        <begin position="291"/>
        <end position="305"/>
    </location>
</feature>
<feature type="compositionally biased region" description="Low complexity" evidence="1">
    <location>
        <begin position="185"/>
        <end position="195"/>
    </location>
</feature>
<proteinExistence type="predicted"/>
<feature type="compositionally biased region" description="Polar residues" evidence="1">
    <location>
        <begin position="675"/>
        <end position="688"/>
    </location>
</feature>
<dbReference type="Proteomes" id="UP000730481">
    <property type="component" value="Unassembled WGS sequence"/>
</dbReference>
<dbReference type="EMBL" id="PVQB02000102">
    <property type="protein sequence ID" value="KAF4343124.1"/>
    <property type="molecule type" value="Genomic_DNA"/>
</dbReference>
<feature type="compositionally biased region" description="Basic and acidic residues" evidence="1">
    <location>
        <begin position="207"/>
        <end position="222"/>
    </location>
</feature>
<feature type="region of interest" description="Disordered" evidence="1">
    <location>
        <begin position="660"/>
        <end position="688"/>
    </location>
</feature>
<feature type="compositionally biased region" description="Low complexity" evidence="1">
    <location>
        <begin position="13"/>
        <end position="35"/>
    </location>
</feature>
<feature type="compositionally biased region" description="Basic and acidic residues" evidence="1">
    <location>
        <begin position="48"/>
        <end position="61"/>
    </location>
</feature>
<feature type="compositionally biased region" description="Basic and acidic residues" evidence="1">
    <location>
        <begin position="526"/>
        <end position="537"/>
    </location>
</feature>
<feature type="region of interest" description="Disordered" evidence="1">
    <location>
        <begin position="971"/>
        <end position="992"/>
    </location>
</feature>
<feature type="region of interest" description="Disordered" evidence="1">
    <location>
        <begin position="718"/>
        <end position="783"/>
    </location>
</feature>
<feature type="compositionally biased region" description="Acidic residues" evidence="1">
    <location>
        <begin position="551"/>
        <end position="571"/>
    </location>
</feature>
<evidence type="ECO:0000313" key="2">
    <source>
        <dbReference type="EMBL" id="KAF4343124.1"/>
    </source>
</evidence>
<feature type="compositionally biased region" description="Basic residues" evidence="1">
    <location>
        <begin position="907"/>
        <end position="922"/>
    </location>
</feature>
<feature type="region of interest" description="Disordered" evidence="1">
    <location>
        <begin position="907"/>
        <end position="959"/>
    </location>
</feature>
<protein>
    <submittedName>
        <fullName evidence="2">T-complex 1 subunit beta</fullName>
    </submittedName>
</protein>
<comment type="caution">
    <text evidence="2">The sequence shown here is derived from an EMBL/GenBank/DDBJ whole genome shotgun (WGS) entry which is preliminary data.</text>
</comment>
<feature type="compositionally biased region" description="Polar residues" evidence="1">
    <location>
        <begin position="426"/>
        <end position="441"/>
    </location>
</feature>
<evidence type="ECO:0000256" key="1">
    <source>
        <dbReference type="SAM" id="MobiDB-lite"/>
    </source>
</evidence>
<sequence>MPKSSRKPERQRSQTPSQRPRAVSSQTSTPSTPISKNMSSPQITKKQSSKEANERVLETPPKKRPATSSQGKQTPERTNQLAQANSPHTPFGISSGEESDSDCVIEKVLPSPKRKLVAPSPRARPSKKPKTDQRSAAQRGYACIKASVLAKDSTASGQKKIPAKPAAQRQAASVPPRAPSPNLTSSSVDLSRSNSVPPTNIPIKASQVEHKTQHENRSDSCIEKAQLSPKKRHQPDQQKANAKRRRIGDSIETPVSIDADEAEDQIDSDCEVVKVGISPMRRRAAKIRPSTNRDQDKESSTEKQKIATPRKPKSPAVVKTPTPATSVAACDNTPSRAVHIDLTQESSDSSDFSDEETAISKSQPALPTPVENALNSQDPRAAATEHAVSSDTDKRISAPEETISDQEQKQSSPEDVMSSLWDWTKCPQTNKAPSISSSNRSSLDHELLLSTAPEQPYDDSAAKKIKVEAHDDDMASIKKESIGLYNSDDYEDSDDESRDGGMCSIKQESSPMHAPFSDDEGGSDEDGIRSIKLEEFSSPRSIFTVKQYEFDSNEDSEEEYQGLSDLSDDEVSQAAMPNDSEENGGLRSSPPLSYQPPQDDVSPKAVFATVDETTRNPVAKHLNNVSGSMKTHLVKPGMKYEKRPSPSVYELQPVYSGEKLVESHTPGTPAHQKVLTKTPTTSGDLVSKNWTWTSPLPKGAQWLQQKEEFTPLESIQDENTASNAASSQGTPTKISVKRPVSQKRAKTQRNTTDVEESEDELEKRLQEQQLEPGPDKHWTKPLEKELKPPVIRDGVSEHAIKPTVALFKKKIAAGQGFRHDKSSNSNKKYNWETDWSMPASLNERESHAVAMELEHRGIKTGKQYSNFWYNLTMKFSQLAGSPIPLFTAKKKALDTFVEEAMQNQAIRRRNKRKITKAQKKSRRLENKKQQPKDVDAFLIPGDTDESEAEGSDSDVSGADLIAKMQADIEKRKKVSGGGTSCGLRRKNVECDV</sequence>
<feature type="compositionally biased region" description="Polar residues" evidence="1">
    <location>
        <begin position="36"/>
        <end position="46"/>
    </location>
</feature>
<gene>
    <name evidence="2" type="ORF">FBEOM_2908</name>
</gene>
<feature type="compositionally biased region" description="Acidic residues" evidence="1">
    <location>
        <begin position="942"/>
        <end position="952"/>
    </location>
</feature>
<reference evidence="2" key="1">
    <citation type="journal article" date="2017" name="Mycologia">
        <title>Fusarium algeriense, sp. nov., a novel toxigenic crown rot pathogen of durum wheat from Algeria is nested in the Fusarium burgessii species complex.</title>
        <authorList>
            <person name="Laraba I."/>
            <person name="Keddad A."/>
            <person name="Boureghda H."/>
            <person name="Abdallah N."/>
            <person name="Vaughan M.M."/>
            <person name="Proctor R.H."/>
            <person name="Busman M."/>
            <person name="O'Donnell K."/>
        </authorList>
    </citation>
    <scope>NUCLEOTIDE SEQUENCE</scope>
    <source>
        <strain evidence="2">NRRL 25174</strain>
    </source>
</reference>
<keyword evidence="3" id="KW-1185">Reference proteome</keyword>
<feature type="compositionally biased region" description="Polar residues" evidence="1">
    <location>
        <begin position="718"/>
        <end position="733"/>
    </location>
</feature>
<feature type="compositionally biased region" description="Acidic residues" evidence="1">
    <location>
        <begin position="258"/>
        <end position="270"/>
    </location>
</feature>
<evidence type="ECO:0000313" key="3">
    <source>
        <dbReference type="Proteomes" id="UP000730481"/>
    </source>
</evidence>
<feature type="compositionally biased region" description="Basic and acidic residues" evidence="1">
    <location>
        <begin position="773"/>
        <end position="783"/>
    </location>
</feature>
<reference evidence="2" key="2">
    <citation type="submission" date="2020-02" db="EMBL/GenBank/DDBJ databases">
        <title>Identification and distribution of gene clusters putatively required for synthesis of sphingolipid metabolism inhibitors in phylogenetically diverse species of the filamentous fungus Fusarium.</title>
        <authorList>
            <person name="Kim H.-S."/>
            <person name="Busman M."/>
            <person name="Brown D.W."/>
            <person name="Divon H."/>
            <person name="Uhlig S."/>
            <person name="Proctor R.H."/>
        </authorList>
    </citation>
    <scope>NUCLEOTIDE SEQUENCE</scope>
    <source>
        <strain evidence="2">NRRL 25174</strain>
    </source>
</reference>
<feature type="region of interest" description="Disordered" evidence="1">
    <location>
        <begin position="1"/>
        <end position="463"/>
    </location>
</feature>
<dbReference type="AlphaFoldDB" id="A0A9P5E1X8"/>
<accession>A0A9P5E1X8</accession>
<feature type="region of interest" description="Disordered" evidence="1">
    <location>
        <begin position="478"/>
        <end position="602"/>
    </location>
</feature>
<name>A0A9P5E1X8_9HYPO</name>